<dbReference type="InterPro" id="IPR036271">
    <property type="entry name" value="Tet_transcr_reg_TetR-rel_C_sf"/>
</dbReference>
<dbReference type="RefSeq" id="WP_319843808.1">
    <property type="nucleotide sequence ID" value="NZ_JAXAFJ010000002.1"/>
</dbReference>
<keyword evidence="2 4" id="KW-0238">DNA-binding</keyword>
<organism evidence="6 7">
    <name type="scientific">Terrihabitans rhizophilus</name>
    <dbReference type="NCBI Taxonomy" id="3092662"/>
    <lineage>
        <taxon>Bacteria</taxon>
        <taxon>Pseudomonadati</taxon>
        <taxon>Pseudomonadota</taxon>
        <taxon>Alphaproteobacteria</taxon>
        <taxon>Hyphomicrobiales</taxon>
        <taxon>Terrihabitans</taxon>
    </lineage>
</organism>
<evidence type="ECO:0000256" key="4">
    <source>
        <dbReference type="PROSITE-ProRule" id="PRU00335"/>
    </source>
</evidence>
<comment type="caution">
    <text evidence="6">The sequence shown here is derived from an EMBL/GenBank/DDBJ whole genome shotgun (WGS) entry which is preliminary data.</text>
</comment>
<evidence type="ECO:0000259" key="5">
    <source>
        <dbReference type="PROSITE" id="PS50977"/>
    </source>
</evidence>
<proteinExistence type="predicted"/>
<dbReference type="Proteomes" id="UP001274321">
    <property type="component" value="Unassembled WGS sequence"/>
</dbReference>
<dbReference type="InterPro" id="IPR054156">
    <property type="entry name" value="YxaF_TetR_C"/>
</dbReference>
<dbReference type="Pfam" id="PF21993">
    <property type="entry name" value="TetR_C_13_2"/>
    <property type="match status" value="1"/>
</dbReference>
<dbReference type="EMBL" id="JAXAFJ010000002">
    <property type="protein sequence ID" value="MDX6805706.1"/>
    <property type="molecule type" value="Genomic_DNA"/>
</dbReference>
<accession>A0ABU4RMA0</accession>
<keyword evidence="3" id="KW-0804">Transcription</keyword>
<dbReference type="PANTHER" id="PTHR47506">
    <property type="entry name" value="TRANSCRIPTIONAL REGULATORY PROTEIN"/>
    <property type="match status" value="1"/>
</dbReference>
<feature type="domain" description="HTH tetR-type" evidence="5">
    <location>
        <begin position="4"/>
        <end position="64"/>
    </location>
</feature>
<sequence>MRAPGERGEIIPKLGEVFREHGFEGASLARITEATGLGKGSLYHFFPGGKDEMASAVLDEISHWFAEKVFHPLRSEADPASAVAGMFAAVETYFRSGDRVCLVGAFALNDVRDRFAGPISRYFKEWREALAAALRRGGRSDDEAAALAEEAIAAIQGALVTARAMNDPALFVRILRRSEQRLGLAPGENG</sequence>
<evidence type="ECO:0000256" key="3">
    <source>
        <dbReference type="ARBA" id="ARBA00023163"/>
    </source>
</evidence>
<protein>
    <submittedName>
        <fullName evidence="6">TetR/AcrR family transcriptional regulator</fullName>
    </submittedName>
</protein>
<reference evidence="6 7" key="1">
    <citation type="submission" date="2023-11" db="EMBL/GenBank/DDBJ databases">
        <authorList>
            <person name="Bao R."/>
        </authorList>
    </citation>
    <scope>NUCLEOTIDE SEQUENCE [LARGE SCALE GENOMIC DNA]</scope>
    <source>
        <strain evidence="6 7">PJ23</strain>
    </source>
</reference>
<evidence type="ECO:0000313" key="6">
    <source>
        <dbReference type="EMBL" id="MDX6805706.1"/>
    </source>
</evidence>
<dbReference type="PANTHER" id="PTHR47506:SF1">
    <property type="entry name" value="HTH-TYPE TRANSCRIPTIONAL REGULATOR YJDC"/>
    <property type="match status" value="1"/>
</dbReference>
<dbReference type="Gene3D" id="1.10.357.10">
    <property type="entry name" value="Tetracycline Repressor, domain 2"/>
    <property type="match status" value="1"/>
</dbReference>
<evidence type="ECO:0000256" key="1">
    <source>
        <dbReference type="ARBA" id="ARBA00023015"/>
    </source>
</evidence>
<name>A0ABU4RMA0_9HYPH</name>
<dbReference type="InterPro" id="IPR009057">
    <property type="entry name" value="Homeodomain-like_sf"/>
</dbReference>
<feature type="DNA-binding region" description="H-T-H motif" evidence="4">
    <location>
        <begin position="27"/>
        <end position="46"/>
    </location>
</feature>
<dbReference type="SUPFAM" id="SSF46689">
    <property type="entry name" value="Homeodomain-like"/>
    <property type="match status" value="1"/>
</dbReference>
<dbReference type="SUPFAM" id="SSF48498">
    <property type="entry name" value="Tetracyclin repressor-like, C-terminal domain"/>
    <property type="match status" value="1"/>
</dbReference>
<dbReference type="Pfam" id="PF00440">
    <property type="entry name" value="TetR_N"/>
    <property type="match status" value="1"/>
</dbReference>
<evidence type="ECO:0000256" key="2">
    <source>
        <dbReference type="ARBA" id="ARBA00023125"/>
    </source>
</evidence>
<dbReference type="InterPro" id="IPR001647">
    <property type="entry name" value="HTH_TetR"/>
</dbReference>
<dbReference type="PROSITE" id="PS50977">
    <property type="entry name" value="HTH_TETR_2"/>
    <property type="match status" value="1"/>
</dbReference>
<keyword evidence="1" id="KW-0805">Transcription regulation</keyword>
<gene>
    <name evidence="6" type="ORF">SCD90_06495</name>
</gene>
<keyword evidence="7" id="KW-1185">Reference proteome</keyword>
<evidence type="ECO:0000313" key="7">
    <source>
        <dbReference type="Proteomes" id="UP001274321"/>
    </source>
</evidence>